<dbReference type="PROSITE" id="PS50975">
    <property type="entry name" value="ATP_GRASP"/>
    <property type="match status" value="1"/>
</dbReference>
<reference evidence="3 4" key="1">
    <citation type="journal article" date="2024" name="Front. Microbiol.">
        <title>Transcriptomic insights into the dominance of two phototrophs throughout the water column of a tropical hypersaline-alkaline crater lake (Dziani Dzaha, Mayotte).</title>
        <authorList>
            <person name="Duperron S."/>
            <person name="Halary S."/>
            <person name="Bouly J.-P."/>
            <person name="Roussel T."/>
            <person name="Hugoni M."/>
            <person name="Bruto M."/>
            <person name="Oger P."/>
            <person name="Duval C."/>
            <person name="Woo A."/>
            <person name="Jezequiel D."/>
            <person name="Ader M."/>
            <person name="Leboulanger C."/>
            <person name="Agogue H."/>
            <person name="Grossi V."/>
            <person name="Trousselier M."/>
            <person name="Bernard C."/>
        </authorList>
    </citation>
    <scope>NUCLEOTIDE SEQUENCE [LARGE SCALE GENOMIC DNA]</scope>
    <source>
        <strain evidence="3 4">PMC 851.14</strain>
    </source>
</reference>
<feature type="domain" description="ATP-grasp" evidence="2">
    <location>
        <begin position="129"/>
        <end position="318"/>
    </location>
</feature>
<protein>
    <submittedName>
        <fullName evidence="3">MvdC/MvdD family ATP grasp protein</fullName>
    </submittedName>
</protein>
<name>A0ABU9EHJ8_LIMFS</name>
<dbReference type="SUPFAM" id="SSF56059">
    <property type="entry name" value="Glutathione synthetase ATP-binding domain-like"/>
    <property type="match status" value="1"/>
</dbReference>
<evidence type="ECO:0000259" key="2">
    <source>
        <dbReference type="PROSITE" id="PS50975"/>
    </source>
</evidence>
<dbReference type="InterPro" id="IPR011761">
    <property type="entry name" value="ATP-grasp"/>
</dbReference>
<proteinExistence type="predicted"/>
<dbReference type="PANTHER" id="PTHR21621">
    <property type="entry name" value="RIBOSOMAL PROTEIN S6 MODIFICATION PROTEIN"/>
    <property type="match status" value="1"/>
</dbReference>
<comment type="caution">
    <text evidence="3">The sequence shown here is derived from an EMBL/GenBank/DDBJ whole genome shotgun (WGS) entry which is preliminary data.</text>
</comment>
<dbReference type="Proteomes" id="UP001387447">
    <property type="component" value="Unassembled WGS sequence"/>
</dbReference>
<organism evidence="3 4">
    <name type="scientific">Limnospira fusiformis PMC 851.14</name>
    <dbReference type="NCBI Taxonomy" id="2219512"/>
    <lineage>
        <taxon>Bacteria</taxon>
        <taxon>Bacillati</taxon>
        <taxon>Cyanobacteriota</taxon>
        <taxon>Cyanophyceae</taxon>
        <taxon>Oscillatoriophycideae</taxon>
        <taxon>Oscillatoriales</taxon>
        <taxon>Sirenicapillariaceae</taxon>
        <taxon>Limnospira</taxon>
    </lineage>
</organism>
<keyword evidence="1" id="KW-0067">ATP-binding</keyword>
<dbReference type="RefSeq" id="WP_315646755.1">
    <property type="nucleotide sequence ID" value="NZ_JBBWYZ010000002.1"/>
</dbReference>
<evidence type="ECO:0000256" key="1">
    <source>
        <dbReference type="PROSITE-ProRule" id="PRU00409"/>
    </source>
</evidence>
<dbReference type="InterPro" id="IPR013651">
    <property type="entry name" value="ATP-grasp_RimK-type"/>
</dbReference>
<evidence type="ECO:0000313" key="3">
    <source>
        <dbReference type="EMBL" id="MEK9510675.1"/>
    </source>
</evidence>
<dbReference type="PANTHER" id="PTHR21621:SF0">
    <property type="entry name" value="BETA-CITRYLGLUTAMATE SYNTHASE B-RELATED"/>
    <property type="match status" value="1"/>
</dbReference>
<dbReference type="Gene3D" id="3.30.470.20">
    <property type="entry name" value="ATP-grasp fold, B domain"/>
    <property type="match status" value="1"/>
</dbReference>
<gene>
    <name evidence="3" type="ORF">AAEJ74_02975</name>
</gene>
<evidence type="ECO:0000313" key="4">
    <source>
        <dbReference type="Proteomes" id="UP001387447"/>
    </source>
</evidence>
<dbReference type="EMBL" id="JBBWYZ010000002">
    <property type="protein sequence ID" value="MEK9510675.1"/>
    <property type="molecule type" value="Genomic_DNA"/>
</dbReference>
<accession>A0ABU9EHJ8</accession>
<keyword evidence="1" id="KW-0547">Nucleotide-binding</keyword>
<sequence length="323" mass="37595">MLLIFTNKQDVHSDEVIRTLYKKGIEVFRLNSEDLLRKYQINLHIDSNGVWTGQITDELGRILNLDRLKVAWLRKPEFDFFGRIAESAEEEFIASETKSFINILYSIPSIRWINDPFIANKAKVKFQQLLLANKYGIKIPQTLITTQPETAKDFFIECGEEVLVKTIYTGNVTIDGLNQGILSRKIGKDDFYQFYKTISLAPTQLQEYVEKAFELRITVIGEKVFAVKIDSQAHEETKVDWRLYTQMNPHSIFELPAKIEKFCIEFLKEQKLLYGAMDFIVTPNNEYVFLENNPFGQYLWLEIETKIPLTEAMCDLLISYLDA</sequence>
<dbReference type="Pfam" id="PF08443">
    <property type="entry name" value="RimK"/>
    <property type="match status" value="1"/>
</dbReference>
<keyword evidence="4" id="KW-1185">Reference proteome</keyword>